<feature type="domain" description="Type IV pilin Tt1218-like" evidence="2">
    <location>
        <begin position="39"/>
        <end position="111"/>
    </location>
</feature>
<proteinExistence type="predicted"/>
<dbReference type="EMBL" id="FUGD01000060">
    <property type="protein sequence ID" value="SJM36762.1"/>
    <property type="molecule type" value="Genomic_DNA"/>
</dbReference>
<evidence type="ECO:0000313" key="3">
    <source>
        <dbReference type="EMBL" id="SJM36762.1"/>
    </source>
</evidence>
<feature type="transmembrane region" description="Helical" evidence="1">
    <location>
        <begin position="20"/>
        <end position="39"/>
    </location>
</feature>
<evidence type="ECO:0000256" key="1">
    <source>
        <dbReference type="SAM" id="Phobius"/>
    </source>
</evidence>
<keyword evidence="4" id="KW-1185">Reference proteome</keyword>
<gene>
    <name evidence="3" type="ORF">A1019T_00729</name>
</gene>
<keyword evidence="1" id="KW-0812">Transmembrane</keyword>
<dbReference type="Pfam" id="PF22150">
    <property type="entry name" value="Tt1218-like"/>
    <property type="match status" value="1"/>
</dbReference>
<dbReference type="STRING" id="1945520.A1019T_00729"/>
<dbReference type="OrthoDB" id="6658593at2"/>
<keyword evidence="1" id="KW-1133">Transmembrane helix</keyword>
<keyword evidence="1" id="KW-0472">Membrane</keyword>
<evidence type="ECO:0000313" key="4">
    <source>
        <dbReference type="Proteomes" id="UP000188169"/>
    </source>
</evidence>
<sequence length="189" mass="20671">MGRGSQSFYGFKQQHGLGLMEVLMALFLFSSAALGYAVLQSQAMSNMNRSMMRLQGLMILSESSERIRANSQLQDFSVYQEHFNATGRIATMDCLHSNGCSAEQVAQNDVANLKQQAISQGFRLGMIDCPIVKGSSQSKCLVVAWRETIVGSQGSVNNEEGHEPGDLTRCLKADGSYVNQADCVFVEIN</sequence>
<accession>A0A1R4EE58</accession>
<reference evidence="4" key="1">
    <citation type="submission" date="2017-02" db="EMBL/GenBank/DDBJ databases">
        <authorList>
            <person name="Mornico D."/>
        </authorList>
    </citation>
    <scope>NUCLEOTIDE SEQUENCE [LARGE SCALE GENOMIC DNA]</scope>
</reference>
<name>A0A1R4EE58_9GAMM</name>
<organism evidence="3 4">
    <name type="scientific">Psychrobacter pasteurii</name>
    <dbReference type="NCBI Taxonomy" id="1945520"/>
    <lineage>
        <taxon>Bacteria</taxon>
        <taxon>Pseudomonadati</taxon>
        <taxon>Pseudomonadota</taxon>
        <taxon>Gammaproteobacteria</taxon>
        <taxon>Moraxellales</taxon>
        <taxon>Moraxellaceae</taxon>
        <taxon>Psychrobacter</taxon>
    </lineage>
</organism>
<dbReference type="RefSeq" id="WP_077448159.1">
    <property type="nucleotide sequence ID" value="NZ_FUGD01000060.1"/>
</dbReference>
<protein>
    <recommendedName>
        <fullName evidence="2">Type IV pilin Tt1218-like domain-containing protein</fullName>
    </recommendedName>
</protein>
<dbReference type="AlphaFoldDB" id="A0A1R4EE58"/>
<dbReference type="InterPro" id="IPR054402">
    <property type="entry name" value="Tt1218-like_dom"/>
</dbReference>
<dbReference type="Proteomes" id="UP000188169">
    <property type="component" value="Unassembled WGS sequence"/>
</dbReference>
<evidence type="ECO:0000259" key="2">
    <source>
        <dbReference type="Pfam" id="PF22150"/>
    </source>
</evidence>